<dbReference type="InterPro" id="IPR009003">
    <property type="entry name" value="Peptidase_S1_PA"/>
</dbReference>
<dbReference type="PROSITE" id="PS00134">
    <property type="entry name" value="TRYPSIN_HIS"/>
    <property type="match status" value="1"/>
</dbReference>
<dbReference type="PROSITE" id="PS00135">
    <property type="entry name" value="TRYPSIN_SER"/>
    <property type="match status" value="1"/>
</dbReference>
<comment type="caution">
    <text evidence="1">The sequence shown here is derived from an EMBL/GenBank/DDBJ whole genome shotgun (WGS) entry which is preliminary data.</text>
</comment>
<dbReference type="Gene3D" id="2.40.10.10">
    <property type="entry name" value="Trypsin-like serine proteases"/>
    <property type="match status" value="2"/>
</dbReference>
<protein>
    <submittedName>
        <fullName evidence="1">Uncharacterized protein</fullName>
    </submittedName>
</protein>
<gene>
    <name evidence="1" type="ORF">AAFH96_04775</name>
</gene>
<dbReference type="InterPro" id="IPR018114">
    <property type="entry name" value="TRYPSIN_HIS"/>
</dbReference>
<dbReference type="Proteomes" id="UP001582793">
    <property type="component" value="Unassembled WGS sequence"/>
</dbReference>
<organism evidence="1 2">
    <name type="scientific">Polymorphospora lycopeni</name>
    <dbReference type="NCBI Taxonomy" id="3140240"/>
    <lineage>
        <taxon>Bacteria</taxon>
        <taxon>Bacillati</taxon>
        <taxon>Actinomycetota</taxon>
        <taxon>Actinomycetes</taxon>
        <taxon>Micromonosporales</taxon>
        <taxon>Micromonosporaceae</taxon>
        <taxon>Polymorphospora</taxon>
    </lineage>
</organism>
<accession>A0ABV5CK80</accession>
<dbReference type="EMBL" id="JBCGDC010000009">
    <property type="protein sequence ID" value="MFB6392414.1"/>
    <property type="molecule type" value="Genomic_DNA"/>
</dbReference>
<dbReference type="RefSeq" id="WP_375733174.1">
    <property type="nucleotide sequence ID" value="NZ_JBCGDC010000009.1"/>
</dbReference>
<name>A0ABV5CK80_9ACTN</name>
<reference evidence="1 2" key="1">
    <citation type="submission" date="2024-04" db="EMBL/GenBank/DDBJ databases">
        <title>Polymorphospora sp. isolated from Baiyangdian Lake in Xiong'an New Area.</title>
        <authorList>
            <person name="Zhang X."/>
            <person name="Liu J."/>
        </authorList>
    </citation>
    <scope>NUCLEOTIDE SEQUENCE [LARGE SCALE GENOMIC DNA]</scope>
    <source>
        <strain evidence="1 2">2-325</strain>
    </source>
</reference>
<dbReference type="SUPFAM" id="SSF50494">
    <property type="entry name" value="Trypsin-like serine proteases"/>
    <property type="match status" value="1"/>
</dbReference>
<proteinExistence type="predicted"/>
<evidence type="ECO:0000313" key="2">
    <source>
        <dbReference type="Proteomes" id="UP001582793"/>
    </source>
</evidence>
<keyword evidence="2" id="KW-1185">Reference proteome</keyword>
<evidence type="ECO:0000313" key="1">
    <source>
        <dbReference type="EMBL" id="MFB6392414.1"/>
    </source>
</evidence>
<sequence>MAVLVAASLTSPTSAASAVDAKPVPTGAVPGGFATWSELIEVQTRLNAAADKVEAAKNAGFAGLVAAPENRELRVYWKGDAGTEVRSLIADLNHDVPVRLLPARFSEAELANAARGLTTVPNVVNAIPKVDGSGIQLTVSGGDSARAGAARAVRDSTVPVTVVAGEKPVATYNRQADVPLYVGGSRFRTPIGECTTGFAIFLGPNSAMLTAGHCGENGQSAYTGAGVWLGSIQSKDTCQDTMIIGGAYSAGRVYTGDPYSNNRVAVGGVVPNRVGNWVTTSGATSGERNSVQITATGLLTTIAGIPCAMVGPLIQARHTGGQCAVAPGDSGGPVVAYRTDGKVNALGTITAGSDPVPDSACPGALHTPGYNYVYYSQIPITVRGTNLIFA</sequence>
<dbReference type="InterPro" id="IPR033116">
    <property type="entry name" value="TRYPSIN_SER"/>
</dbReference>
<dbReference type="InterPro" id="IPR043504">
    <property type="entry name" value="Peptidase_S1_PA_chymotrypsin"/>
</dbReference>